<dbReference type="Pfam" id="PF01228">
    <property type="entry name" value="Gly_radical"/>
    <property type="match status" value="1"/>
</dbReference>
<keyword evidence="12" id="KW-0313">Glucose metabolism</keyword>
<feature type="domain" description="Glycine radical" evidence="13">
    <location>
        <begin position="613"/>
        <end position="736"/>
    </location>
</feature>
<dbReference type="CDD" id="cd01678">
    <property type="entry name" value="PFL1"/>
    <property type="match status" value="1"/>
</dbReference>
<dbReference type="PROSITE" id="PS51149">
    <property type="entry name" value="GLY_RADICAL_2"/>
    <property type="match status" value="1"/>
</dbReference>
<keyword evidence="5 10" id="KW-0556">Organic radical</keyword>
<evidence type="ECO:0000256" key="2">
    <source>
        <dbReference type="ARBA" id="ARBA00008375"/>
    </source>
</evidence>
<name>A0A2J0LRG9_9BACT</name>
<dbReference type="PANTHER" id="PTHR30191:SF0">
    <property type="entry name" value="FORMATE ACETYLTRANSFERASE 1"/>
    <property type="match status" value="1"/>
</dbReference>
<dbReference type="InterPro" id="IPR050244">
    <property type="entry name" value="Auton_GlycylRad_Cofactor"/>
</dbReference>
<dbReference type="UniPathway" id="UPA00920">
    <property type="reaction ID" value="UER00891"/>
</dbReference>
<comment type="caution">
    <text evidence="15">The sequence shown here is derived from an EMBL/GenBank/DDBJ whole genome shotgun (WGS) entry which is preliminary data.</text>
</comment>
<evidence type="ECO:0000256" key="5">
    <source>
        <dbReference type="ARBA" id="ARBA00022818"/>
    </source>
</evidence>
<dbReference type="SUPFAM" id="SSF51998">
    <property type="entry name" value="PFL-like glycyl radical enzymes"/>
    <property type="match status" value="1"/>
</dbReference>
<gene>
    <name evidence="15" type="primary">pflB</name>
    <name evidence="15" type="ORF">COW11_03340</name>
</gene>
<keyword evidence="7 12" id="KW-0012">Acyltransferase</keyword>
<keyword evidence="4 12" id="KW-0808">Transferase</keyword>
<evidence type="ECO:0000256" key="7">
    <source>
        <dbReference type="ARBA" id="ARBA00023315"/>
    </source>
</evidence>
<feature type="modified residue" description="Glycine radical" evidence="10 11">
    <location>
        <position position="711"/>
    </location>
</feature>
<evidence type="ECO:0000256" key="12">
    <source>
        <dbReference type="RuleBase" id="RU368075"/>
    </source>
</evidence>
<dbReference type="Gene3D" id="3.20.70.20">
    <property type="match status" value="1"/>
</dbReference>
<comment type="pathway">
    <text evidence="12">Fermentation; pyruvate fermentation; formate from pyruvate: step 1/1.</text>
</comment>
<feature type="active site" description="Cysteine radical intermediate" evidence="9">
    <location>
        <position position="401"/>
    </location>
</feature>
<dbReference type="PIRSF" id="PIRSF000379">
    <property type="entry name" value="For_Ac_trans_1"/>
    <property type="match status" value="1"/>
</dbReference>
<dbReference type="GO" id="GO:0005829">
    <property type="term" value="C:cytosol"/>
    <property type="evidence" value="ECO:0007669"/>
    <property type="project" value="TreeGrafter"/>
</dbReference>
<evidence type="ECO:0000259" key="13">
    <source>
        <dbReference type="PROSITE" id="PS51149"/>
    </source>
</evidence>
<evidence type="ECO:0000256" key="9">
    <source>
        <dbReference type="PIRSR" id="PIRSR000379-1"/>
    </source>
</evidence>
<dbReference type="PANTHER" id="PTHR30191">
    <property type="entry name" value="FORMATE ACETYLTRANSFERASE"/>
    <property type="match status" value="1"/>
</dbReference>
<evidence type="ECO:0000256" key="6">
    <source>
        <dbReference type="ARBA" id="ARBA00023277"/>
    </source>
</evidence>
<evidence type="ECO:0000256" key="8">
    <source>
        <dbReference type="ARBA" id="ARBA00049029"/>
    </source>
</evidence>
<comment type="similarity">
    <text evidence="2 12">Belongs to the glycyl radical enzyme (GRE) family. PFL subfamily.</text>
</comment>
<reference evidence="15 16" key="1">
    <citation type="submission" date="2017-09" db="EMBL/GenBank/DDBJ databases">
        <title>Depth-based differentiation of microbial function through sediment-hosted aquifers and enrichment of novel symbionts in the deep terrestrial subsurface.</title>
        <authorList>
            <person name="Probst A.J."/>
            <person name="Ladd B."/>
            <person name="Jarett J.K."/>
            <person name="Geller-Mcgrath D.E."/>
            <person name="Sieber C.M."/>
            <person name="Emerson J.B."/>
            <person name="Anantharaman K."/>
            <person name="Thomas B.C."/>
            <person name="Malmstrom R."/>
            <person name="Stieglmeier M."/>
            <person name="Klingl A."/>
            <person name="Woyke T."/>
            <person name="Ryan C.M."/>
            <person name="Banfield J.F."/>
        </authorList>
    </citation>
    <scope>NUCLEOTIDE SEQUENCE [LARGE SCALE GENOMIC DNA]</scope>
    <source>
        <strain evidence="15">CG12_big_fil_rev_8_21_14_0_65_43_15</strain>
    </source>
</reference>
<evidence type="ECO:0000256" key="11">
    <source>
        <dbReference type="PROSITE-ProRule" id="PRU00493"/>
    </source>
</evidence>
<comment type="catalytic activity">
    <reaction evidence="8 12">
        <text>formate + acetyl-CoA = pyruvate + CoA</text>
        <dbReference type="Rhea" id="RHEA:11844"/>
        <dbReference type="ChEBI" id="CHEBI:15361"/>
        <dbReference type="ChEBI" id="CHEBI:15740"/>
        <dbReference type="ChEBI" id="CHEBI:57287"/>
        <dbReference type="ChEBI" id="CHEBI:57288"/>
        <dbReference type="EC" id="2.3.1.54"/>
    </reaction>
</comment>
<keyword evidence="6 12" id="KW-0119">Carbohydrate metabolism</keyword>
<evidence type="ECO:0000259" key="14">
    <source>
        <dbReference type="PROSITE" id="PS51554"/>
    </source>
</evidence>
<dbReference type="Proteomes" id="UP000231267">
    <property type="component" value="Unassembled WGS sequence"/>
</dbReference>
<dbReference type="GO" id="GO:0008861">
    <property type="term" value="F:formate C-acetyltransferase activity"/>
    <property type="evidence" value="ECO:0007669"/>
    <property type="project" value="UniProtKB-UniRule"/>
</dbReference>
<evidence type="ECO:0000256" key="1">
    <source>
        <dbReference type="ARBA" id="ARBA00004496"/>
    </source>
</evidence>
<evidence type="ECO:0000313" key="16">
    <source>
        <dbReference type="Proteomes" id="UP000231267"/>
    </source>
</evidence>
<comment type="subcellular location">
    <subcellularLocation>
        <location evidence="1 12">Cytoplasm</location>
    </subcellularLocation>
</comment>
<sequence length="736" mass="83013">MISRGRWDKTIDVRDFVSRNYTVYDGDESFLCGPTERTKKLWQECLGLFKQEAKKGGVLDVDTKTISTMTSHKPGFIDKKLEIIKGLQTDAPLKRAIKPLGGISIVERACSDYGYKLDKSVKDIYLRYRKTHNESVFDAYTEDILKARHTGLITGLPDSYSRGRIIGDYRRVALYGVDRLIRSKEADKKAFEEYNTGEAARYREEIADQINALKDMKKLGAMYGFDISRPAKGAIEATQWIYIGFLSAIKEQDGAAMSLGSVSNFIDVYIEDDLKSNKLTESKAQELIDDFVIKLRMVRHLRPKSYNEIFAGDPVWITESIAGIGIDGRHKVTKTSYRMLQTLFNLGPAPEPNITVLWSTRLPENFKRFCANVSIKTSAIQYENDDLMRLIGGDDYSISCCVSLLRNGSEMQYFGARCNLPKILLYALNQGRDEITGELVVPGIDKIKSNPLDYYEVKEKFHQVLRWTVKTYVEAMNIIHSMHDKYYYERAQMALLDSELTRYMAFGIAGLSVATDSLSAVRYAKVKAIRNKKGIAYDFKVVGDFPKFGNDDERVDGRAVDLTKSFLSELKRYKLHRDSIPTLSILTITSNVMYGKKTGATPDGRKKGAPFAPGANPMHGRDASGVIASLNSVASIPYTECRDGISNTFSVVPSVLGKTEEERISNLDGLLDGYFIKGAHHLNVNVMDKSMLKDAIKNPHKYPQLTIRVSGYAVHFNKLSLEQQQEVIARTFHEEM</sequence>
<protein>
    <recommendedName>
        <fullName evidence="12">Formate acetyltransferase</fullName>
        <ecNumber evidence="12">2.3.1.54</ecNumber>
    </recommendedName>
    <alternativeName>
        <fullName evidence="12">Pyruvate formate-lyase</fullName>
    </alternativeName>
</protein>
<dbReference type="EMBL" id="PFGP01000078">
    <property type="protein sequence ID" value="PIW66437.1"/>
    <property type="molecule type" value="Genomic_DNA"/>
</dbReference>
<organism evidence="15 16">
    <name type="scientific">Candidatus Taenaricola geysiri</name>
    <dbReference type="NCBI Taxonomy" id="1974752"/>
    <lineage>
        <taxon>Bacteria</taxon>
        <taxon>Pseudomonadati</taxon>
        <taxon>Candidatus Omnitrophota</taxon>
        <taxon>Candidatus Taenaricola</taxon>
    </lineage>
</organism>
<dbReference type="GO" id="GO:0006006">
    <property type="term" value="P:glucose metabolic process"/>
    <property type="evidence" value="ECO:0007669"/>
    <property type="project" value="UniProtKB-UniRule"/>
</dbReference>
<evidence type="ECO:0000256" key="3">
    <source>
        <dbReference type="ARBA" id="ARBA00022490"/>
    </source>
</evidence>
<dbReference type="InterPro" id="IPR004184">
    <property type="entry name" value="PFL_dom"/>
</dbReference>
<dbReference type="PROSITE" id="PS51554">
    <property type="entry name" value="PFL"/>
    <property type="match status" value="1"/>
</dbReference>
<dbReference type="EC" id="2.3.1.54" evidence="12"/>
<dbReference type="InterPro" id="IPR005949">
    <property type="entry name" value="Form_AcTrfase"/>
</dbReference>
<dbReference type="InterPro" id="IPR019777">
    <property type="entry name" value="Form_AcTrfase_GR_CS"/>
</dbReference>
<evidence type="ECO:0000256" key="4">
    <source>
        <dbReference type="ARBA" id="ARBA00022679"/>
    </source>
</evidence>
<feature type="domain" description="PFL" evidence="14">
    <location>
        <begin position="1"/>
        <end position="606"/>
    </location>
</feature>
<dbReference type="AlphaFoldDB" id="A0A2J0LRG9"/>
<evidence type="ECO:0000256" key="10">
    <source>
        <dbReference type="PIRSR" id="PIRSR000379-2"/>
    </source>
</evidence>
<dbReference type="NCBIfam" id="TIGR01255">
    <property type="entry name" value="pyr_form_ly_1"/>
    <property type="match status" value="1"/>
</dbReference>
<dbReference type="Pfam" id="PF02901">
    <property type="entry name" value="PFL-like"/>
    <property type="match status" value="1"/>
</dbReference>
<feature type="active site" description="S-acetylcysteine intermediate" evidence="9">
    <location>
        <position position="400"/>
    </location>
</feature>
<accession>A0A2J0LRG9</accession>
<proteinExistence type="inferred from homology"/>
<dbReference type="InterPro" id="IPR001150">
    <property type="entry name" value="Gly_radical"/>
</dbReference>
<keyword evidence="3 12" id="KW-0963">Cytoplasm</keyword>
<evidence type="ECO:0000313" key="15">
    <source>
        <dbReference type="EMBL" id="PIW66437.1"/>
    </source>
</evidence>
<dbReference type="PROSITE" id="PS00850">
    <property type="entry name" value="GLY_RADICAL_1"/>
    <property type="match status" value="1"/>
</dbReference>
<comment type="subunit">
    <text evidence="12">Homodimer.</text>
</comment>